<evidence type="ECO:0000313" key="3">
    <source>
        <dbReference type="Proteomes" id="UP000323300"/>
    </source>
</evidence>
<dbReference type="Proteomes" id="UP000323300">
    <property type="component" value="Unassembled WGS sequence"/>
</dbReference>
<proteinExistence type="predicted"/>
<name>A0A1I4E963_9HYPH</name>
<organism evidence="2 3">
    <name type="scientific">Neomesorhizobium albiziae</name>
    <dbReference type="NCBI Taxonomy" id="335020"/>
    <lineage>
        <taxon>Bacteria</taxon>
        <taxon>Pseudomonadati</taxon>
        <taxon>Pseudomonadota</taxon>
        <taxon>Alphaproteobacteria</taxon>
        <taxon>Hyphomicrobiales</taxon>
        <taxon>Phyllobacteriaceae</taxon>
        <taxon>Neomesorhizobium</taxon>
    </lineage>
</organism>
<sequence length="126" mass="13541">MSPEEHGTLTSAKMLLSKLRKQPSPAVAHDAANLENLLATKPFDATRVKEMVASIKGALALESTKLTRTHSPDGERPSTATPVAFKAPLREWRSSPEFRAAVEAQKARLRKSTAAIDSGDPIPPST</sequence>
<evidence type="ECO:0000313" key="2">
    <source>
        <dbReference type="EMBL" id="SFL01823.1"/>
    </source>
</evidence>
<reference evidence="2 3" key="1">
    <citation type="submission" date="2016-10" db="EMBL/GenBank/DDBJ databases">
        <authorList>
            <person name="Varghese N."/>
            <person name="Submissions S."/>
        </authorList>
    </citation>
    <scope>NUCLEOTIDE SEQUENCE [LARGE SCALE GENOMIC DNA]</scope>
    <source>
        <strain evidence="2 3">DSM 21822</strain>
    </source>
</reference>
<evidence type="ECO:0000256" key="1">
    <source>
        <dbReference type="SAM" id="MobiDB-lite"/>
    </source>
</evidence>
<protein>
    <submittedName>
        <fullName evidence="2">Uncharacterized protein</fullName>
    </submittedName>
</protein>
<dbReference type="EMBL" id="FOSL01000023">
    <property type="protein sequence ID" value="SFL01823.1"/>
    <property type="molecule type" value="Genomic_DNA"/>
</dbReference>
<gene>
    <name evidence="2" type="ORF">SAMN04488498_12382</name>
</gene>
<keyword evidence="3" id="KW-1185">Reference proteome</keyword>
<accession>A0A1I4E963</accession>
<dbReference type="AlphaFoldDB" id="A0A1I4E963"/>
<dbReference type="RefSeq" id="WP_149763060.1">
    <property type="nucleotide sequence ID" value="NZ_BSPE01000066.1"/>
</dbReference>
<feature type="region of interest" description="Disordered" evidence="1">
    <location>
        <begin position="1"/>
        <end position="24"/>
    </location>
</feature>